<dbReference type="PANTHER" id="PTHR43386">
    <property type="entry name" value="OLIGOPEPTIDE TRANSPORT SYSTEM PERMEASE PROTEIN APPC"/>
    <property type="match status" value="1"/>
</dbReference>
<gene>
    <name evidence="9" type="primary">gsiD_1</name>
    <name evidence="9" type="ORF">C1752_00345</name>
</gene>
<comment type="similarity">
    <text evidence="7">Belongs to the binding-protein-dependent transport system permease family.</text>
</comment>
<dbReference type="Pfam" id="PF00528">
    <property type="entry name" value="BPD_transp_1"/>
    <property type="match status" value="1"/>
</dbReference>
<proteinExistence type="inferred from homology"/>
<evidence type="ECO:0000256" key="3">
    <source>
        <dbReference type="ARBA" id="ARBA00022475"/>
    </source>
</evidence>
<feature type="domain" description="ABC transmembrane type-1" evidence="8">
    <location>
        <begin position="53"/>
        <end position="244"/>
    </location>
</feature>
<feature type="transmembrane region" description="Helical" evidence="7">
    <location>
        <begin position="55"/>
        <end position="76"/>
    </location>
</feature>
<keyword evidence="4 7" id="KW-0812">Transmembrane</keyword>
<dbReference type="Gene3D" id="1.10.3720.10">
    <property type="entry name" value="MetI-like"/>
    <property type="match status" value="1"/>
</dbReference>
<comment type="subcellular location">
    <subcellularLocation>
        <location evidence="1 7">Cell membrane</location>
        <topology evidence="1 7">Multi-pass membrane protein</topology>
    </subcellularLocation>
</comment>
<dbReference type="EMBL" id="PQWO01000001">
    <property type="protein sequence ID" value="PZD75242.1"/>
    <property type="molecule type" value="Genomic_DNA"/>
</dbReference>
<evidence type="ECO:0000256" key="2">
    <source>
        <dbReference type="ARBA" id="ARBA00022448"/>
    </source>
</evidence>
<dbReference type="InterPro" id="IPR050366">
    <property type="entry name" value="BP-dependent_transpt_permease"/>
</dbReference>
<dbReference type="GO" id="GO:0005886">
    <property type="term" value="C:plasma membrane"/>
    <property type="evidence" value="ECO:0007669"/>
    <property type="project" value="UniProtKB-SubCell"/>
</dbReference>
<dbReference type="SUPFAM" id="SSF161098">
    <property type="entry name" value="MetI-like"/>
    <property type="match status" value="1"/>
</dbReference>
<dbReference type="RefSeq" id="WP_233501253.1">
    <property type="nucleotide sequence ID" value="NZ_CAWNWM010000001.1"/>
</dbReference>
<evidence type="ECO:0000256" key="1">
    <source>
        <dbReference type="ARBA" id="ARBA00004651"/>
    </source>
</evidence>
<feature type="transmembrane region" description="Helical" evidence="7">
    <location>
        <begin position="88"/>
        <end position="109"/>
    </location>
</feature>
<keyword evidence="2 7" id="KW-0813">Transport</keyword>
<keyword evidence="6 7" id="KW-0472">Membrane</keyword>
<feature type="transmembrane region" description="Helical" evidence="7">
    <location>
        <begin position="174"/>
        <end position="197"/>
    </location>
</feature>
<reference evidence="9 10" key="1">
    <citation type="journal article" date="2018" name="Sci. Rep.">
        <title>A novel species of the marine cyanobacterium Acaryochloris with a unique pigment content and lifestyle.</title>
        <authorList>
            <person name="Partensky F."/>
            <person name="Six C."/>
            <person name="Ratin M."/>
            <person name="Garczarek L."/>
            <person name="Vaulot D."/>
            <person name="Probert I."/>
            <person name="Calteau A."/>
            <person name="Gourvil P."/>
            <person name="Marie D."/>
            <person name="Grebert T."/>
            <person name="Bouchier C."/>
            <person name="Le Panse S."/>
            <person name="Gachenot M."/>
            <person name="Rodriguez F."/>
            <person name="Garrido J.L."/>
        </authorList>
    </citation>
    <scope>NUCLEOTIDE SEQUENCE [LARGE SCALE GENOMIC DNA]</scope>
    <source>
        <strain evidence="9 10">RCC1774</strain>
    </source>
</reference>
<dbReference type="GO" id="GO:0055085">
    <property type="term" value="P:transmembrane transport"/>
    <property type="evidence" value="ECO:0007669"/>
    <property type="project" value="InterPro"/>
</dbReference>
<evidence type="ECO:0000256" key="7">
    <source>
        <dbReference type="RuleBase" id="RU363032"/>
    </source>
</evidence>
<sequence length="255" mass="26850">MLFLVLLAILSPILLPIEPVANYTSRLQPPSFRHCLGTDGLGRDILPLLFHGLRISLGLSLAAVGSGFVIGTSLGLMAGYARGGLDLLVGWITDILLAFPSILLAIAIATFREPGLVSTALAVAIVQIPTFARLSRSVTLSARDQPFVDAVRALGASPLRILWTHILPFSLPPLIVQATLAMGTATLEAAGLGFLGLSAQPPTPELGTMVADAFRNGYALSAPWTILSPGLVIMLLVLSFTLLGDGLRDRLDPKT</sequence>
<dbReference type="Proteomes" id="UP000248857">
    <property type="component" value="Unassembled WGS sequence"/>
</dbReference>
<evidence type="ECO:0000259" key="8">
    <source>
        <dbReference type="PROSITE" id="PS50928"/>
    </source>
</evidence>
<keyword evidence="10" id="KW-1185">Reference proteome</keyword>
<dbReference type="CDD" id="cd06261">
    <property type="entry name" value="TM_PBP2"/>
    <property type="match status" value="1"/>
</dbReference>
<organism evidence="9 10">
    <name type="scientific">Acaryochloris thomasi RCC1774</name>
    <dbReference type="NCBI Taxonomy" id="1764569"/>
    <lineage>
        <taxon>Bacteria</taxon>
        <taxon>Bacillati</taxon>
        <taxon>Cyanobacteriota</taxon>
        <taxon>Cyanophyceae</taxon>
        <taxon>Acaryochloridales</taxon>
        <taxon>Acaryochloridaceae</taxon>
        <taxon>Acaryochloris</taxon>
        <taxon>Acaryochloris thomasi</taxon>
    </lineage>
</organism>
<evidence type="ECO:0000313" key="9">
    <source>
        <dbReference type="EMBL" id="PZD75242.1"/>
    </source>
</evidence>
<dbReference type="PANTHER" id="PTHR43386:SF1">
    <property type="entry name" value="D,D-DIPEPTIDE TRANSPORT SYSTEM PERMEASE PROTEIN DDPC-RELATED"/>
    <property type="match status" value="1"/>
</dbReference>
<evidence type="ECO:0000256" key="4">
    <source>
        <dbReference type="ARBA" id="ARBA00022692"/>
    </source>
</evidence>
<evidence type="ECO:0000313" key="10">
    <source>
        <dbReference type="Proteomes" id="UP000248857"/>
    </source>
</evidence>
<accession>A0A2W1JZ70</accession>
<evidence type="ECO:0000256" key="5">
    <source>
        <dbReference type="ARBA" id="ARBA00022989"/>
    </source>
</evidence>
<keyword evidence="5 7" id="KW-1133">Transmembrane helix</keyword>
<dbReference type="PROSITE" id="PS50928">
    <property type="entry name" value="ABC_TM1"/>
    <property type="match status" value="1"/>
</dbReference>
<dbReference type="InterPro" id="IPR000515">
    <property type="entry name" value="MetI-like"/>
</dbReference>
<comment type="caution">
    <text evidence="9">The sequence shown here is derived from an EMBL/GenBank/DDBJ whole genome shotgun (WGS) entry which is preliminary data.</text>
</comment>
<protein>
    <submittedName>
        <fullName evidence="9">Glutathione transport system permease protein GsiD</fullName>
    </submittedName>
</protein>
<dbReference type="InterPro" id="IPR035906">
    <property type="entry name" value="MetI-like_sf"/>
</dbReference>
<feature type="transmembrane region" description="Helical" evidence="7">
    <location>
        <begin position="217"/>
        <end position="244"/>
    </location>
</feature>
<evidence type="ECO:0000256" key="6">
    <source>
        <dbReference type="ARBA" id="ARBA00023136"/>
    </source>
</evidence>
<dbReference type="AlphaFoldDB" id="A0A2W1JZ70"/>
<name>A0A2W1JZ70_9CYAN</name>
<keyword evidence="3" id="KW-1003">Cell membrane</keyword>